<dbReference type="GO" id="GO:0004252">
    <property type="term" value="F:serine-type endopeptidase activity"/>
    <property type="evidence" value="ECO:0007669"/>
    <property type="project" value="UniProtKB-UniRule"/>
</dbReference>
<evidence type="ECO:0000256" key="7">
    <source>
        <dbReference type="SAM" id="SignalP"/>
    </source>
</evidence>
<evidence type="ECO:0000256" key="5">
    <source>
        <dbReference type="PROSITE-ProRule" id="PRU01240"/>
    </source>
</evidence>
<evidence type="ECO:0000256" key="1">
    <source>
        <dbReference type="ARBA" id="ARBA00011073"/>
    </source>
</evidence>
<dbReference type="CDD" id="cd07483">
    <property type="entry name" value="Peptidases_S8_Subtilisin_Novo-like"/>
    <property type="match status" value="1"/>
</dbReference>
<accession>A0A1G6U1D4</accession>
<dbReference type="InterPro" id="IPR036852">
    <property type="entry name" value="Peptidase_S8/S53_dom_sf"/>
</dbReference>
<comment type="similarity">
    <text evidence="1 5 6">Belongs to the peptidase S8 family.</text>
</comment>
<protein>
    <submittedName>
        <fullName evidence="9">Subtilase family protein</fullName>
    </submittedName>
</protein>
<organism evidence="9 10">
    <name type="scientific">Niabella drilacis (strain DSM 25811 / CCM 8410 / CCUG 62505 / LMG 26954 / E90)</name>
    <dbReference type="NCBI Taxonomy" id="1285928"/>
    <lineage>
        <taxon>Bacteria</taxon>
        <taxon>Pseudomonadati</taxon>
        <taxon>Bacteroidota</taxon>
        <taxon>Chitinophagia</taxon>
        <taxon>Chitinophagales</taxon>
        <taxon>Chitinophagaceae</taxon>
        <taxon>Niabella</taxon>
    </lineage>
</organism>
<name>A0A1G6U1D4_NIADE</name>
<gene>
    <name evidence="9" type="ORF">SAMN04487894_108113</name>
</gene>
<evidence type="ECO:0000313" key="10">
    <source>
        <dbReference type="Proteomes" id="UP000198757"/>
    </source>
</evidence>
<dbReference type="PROSITE" id="PS00138">
    <property type="entry name" value="SUBTILASE_SER"/>
    <property type="match status" value="1"/>
</dbReference>
<dbReference type="InterPro" id="IPR000209">
    <property type="entry name" value="Peptidase_S8/S53_dom"/>
</dbReference>
<dbReference type="AlphaFoldDB" id="A0A1G6U1D4"/>
<keyword evidence="2 5" id="KW-0645">Protease</keyword>
<evidence type="ECO:0000256" key="2">
    <source>
        <dbReference type="ARBA" id="ARBA00022670"/>
    </source>
</evidence>
<evidence type="ECO:0000259" key="8">
    <source>
        <dbReference type="Pfam" id="PF00082"/>
    </source>
</evidence>
<dbReference type="STRING" id="1285928.SAMN04487894_108113"/>
<keyword evidence="10" id="KW-1185">Reference proteome</keyword>
<dbReference type="RefSeq" id="WP_090391020.1">
    <property type="nucleotide sequence ID" value="NZ_FMZO01000008.1"/>
</dbReference>
<proteinExistence type="inferred from homology"/>
<dbReference type="InterPro" id="IPR051048">
    <property type="entry name" value="Peptidase_S8/S53_subtilisin"/>
</dbReference>
<dbReference type="PANTHER" id="PTHR43399">
    <property type="entry name" value="SUBTILISIN-RELATED"/>
    <property type="match status" value="1"/>
</dbReference>
<dbReference type="Gene3D" id="3.40.50.200">
    <property type="entry name" value="Peptidase S8/S53 domain"/>
    <property type="match status" value="2"/>
</dbReference>
<dbReference type="Proteomes" id="UP000198757">
    <property type="component" value="Unassembled WGS sequence"/>
</dbReference>
<dbReference type="PANTHER" id="PTHR43399:SF4">
    <property type="entry name" value="CELL WALL-ASSOCIATED PROTEASE"/>
    <property type="match status" value="1"/>
</dbReference>
<evidence type="ECO:0000256" key="4">
    <source>
        <dbReference type="ARBA" id="ARBA00022825"/>
    </source>
</evidence>
<feature type="chain" id="PRO_5011763791" evidence="7">
    <location>
        <begin position="26"/>
        <end position="550"/>
    </location>
</feature>
<dbReference type="PROSITE" id="PS51892">
    <property type="entry name" value="SUBTILASE"/>
    <property type="match status" value="1"/>
</dbReference>
<dbReference type="SUPFAM" id="SSF52743">
    <property type="entry name" value="Subtilisin-like"/>
    <property type="match status" value="1"/>
</dbReference>
<dbReference type="InterPro" id="IPR023827">
    <property type="entry name" value="Peptidase_S8_Asp-AS"/>
</dbReference>
<dbReference type="PRINTS" id="PR00723">
    <property type="entry name" value="SUBTILISIN"/>
</dbReference>
<keyword evidence="3 5" id="KW-0378">Hydrolase</keyword>
<dbReference type="GO" id="GO:0006508">
    <property type="term" value="P:proteolysis"/>
    <property type="evidence" value="ECO:0007669"/>
    <property type="project" value="UniProtKB-KW"/>
</dbReference>
<feature type="active site" description="Charge relay system" evidence="5">
    <location>
        <position position="461"/>
    </location>
</feature>
<dbReference type="PROSITE" id="PS00137">
    <property type="entry name" value="SUBTILASE_HIS"/>
    <property type="match status" value="1"/>
</dbReference>
<feature type="active site" description="Charge relay system" evidence="5">
    <location>
        <position position="69"/>
    </location>
</feature>
<feature type="active site" description="Charge relay system" evidence="5">
    <location>
        <position position="291"/>
    </location>
</feature>
<feature type="domain" description="Peptidase S8/S53" evidence="8">
    <location>
        <begin position="63"/>
        <end position="499"/>
    </location>
</feature>
<dbReference type="Pfam" id="PF00082">
    <property type="entry name" value="Peptidase_S8"/>
    <property type="match status" value="1"/>
</dbReference>
<feature type="signal peptide" evidence="7">
    <location>
        <begin position="1"/>
        <end position="25"/>
    </location>
</feature>
<evidence type="ECO:0000313" key="9">
    <source>
        <dbReference type="EMBL" id="SDD35212.1"/>
    </source>
</evidence>
<dbReference type="EMBL" id="FMZO01000008">
    <property type="protein sequence ID" value="SDD35212.1"/>
    <property type="molecule type" value="Genomic_DNA"/>
</dbReference>
<dbReference type="OrthoDB" id="9798386at2"/>
<keyword evidence="7" id="KW-0732">Signal</keyword>
<dbReference type="InterPro" id="IPR034080">
    <property type="entry name" value="Protease_P7-like_dom"/>
</dbReference>
<dbReference type="InterPro" id="IPR023828">
    <property type="entry name" value="Peptidase_S8_Ser-AS"/>
</dbReference>
<keyword evidence="4 5" id="KW-0720">Serine protease</keyword>
<evidence type="ECO:0000256" key="3">
    <source>
        <dbReference type="ARBA" id="ARBA00022801"/>
    </source>
</evidence>
<sequence>MMKMLRKTGLALLGSALLMTGYGQSDVPKGWHLKDLKTDGYYGISLDKAYDFLKSKNKKSQPVIAGIIDSGIDTTHEDLRPVLWTNKGEIPGNGIDDDKNGYIDDVHGWNFIGARDGKNVTKDSYEAARIYWKWKSKFDGKGESGIPQADQEQYQIWLRAKNDVFKPDENGSDDIFLETALKMMKMGDEIIRIDLKKKKYTLKDLSAYRATTYNASQFKDFLISFNKDNNSEDLTNKDLLETVGGDVEKINNKKRAPEPYRDEVVKDNYDDINDRYYGNNNLTVDDESSMHGTHVAGIVGAARNNGKGMDGVADNVQIMAVRTVPNGDEHDKDIALAIRYAVDNGARVINMSFGKGFSPEKKWVDDAVKYAVDKGVLLVHAAGNDNENNDTTYNFPSAYYLDKSRPATWLTVGASGPDAKSGLVAKFSNYGKREVDVFAPGVLIYSTLPEGDVYGNQQGTSMAAPVVTGLAALIMSYYPELSAVQVKEIIERSAIKPAEKVINPETKATVSLSDLSVSGGIVNAYEAVKLADTYRNSDHKALKPAAKKRK</sequence>
<evidence type="ECO:0000256" key="6">
    <source>
        <dbReference type="RuleBase" id="RU003355"/>
    </source>
</evidence>
<dbReference type="InterPro" id="IPR015500">
    <property type="entry name" value="Peptidase_S8_subtilisin-rel"/>
</dbReference>
<reference evidence="10" key="1">
    <citation type="submission" date="2016-10" db="EMBL/GenBank/DDBJ databases">
        <authorList>
            <person name="Varghese N."/>
            <person name="Submissions S."/>
        </authorList>
    </citation>
    <scope>NUCLEOTIDE SEQUENCE [LARGE SCALE GENOMIC DNA]</scope>
    <source>
        <strain evidence="10">DSM 25811 / CCM 8410 / LMG 26954 / E90</strain>
    </source>
</reference>
<dbReference type="InterPro" id="IPR022398">
    <property type="entry name" value="Peptidase_S8_His-AS"/>
</dbReference>
<dbReference type="PROSITE" id="PS00136">
    <property type="entry name" value="SUBTILASE_ASP"/>
    <property type="match status" value="1"/>
</dbReference>